<keyword evidence="2" id="KW-1185">Reference proteome</keyword>
<evidence type="ECO:0000313" key="1">
    <source>
        <dbReference type="EMBL" id="TCG03504.1"/>
    </source>
</evidence>
<reference evidence="1 2" key="1">
    <citation type="submission" date="2017-02" db="EMBL/GenBank/DDBJ databases">
        <title>Paraburkholderia sophoroidis sp. nov. and Paraburkholderia steynii sp. nov. rhizobial symbionts of the fynbos legume Hypocalyptus sophoroides.</title>
        <authorList>
            <person name="Steenkamp E.T."/>
            <person name="Beukes C.W."/>
            <person name="Van Zyl E."/>
            <person name="Avontuur J."/>
            <person name="Chan W.Y."/>
            <person name="Hassen A."/>
            <person name="Palmer M."/>
            <person name="Mthombeni L."/>
            <person name="Phalane F."/>
            <person name="Sereme K."/>
            <person name="Venter S.N."/>
        </authorList>
    </citation>
    <scope>NUCLEOTIDE SEQUENCE [LARGE SCALE GENOMIC DNA]</scope>
    <source>
        <strain evidence="1 2">HC1.1ba</strain>
    </source>
</reference>
<protein>
    <submittedName>
        <fullName evidence="1">Uncharacterized protein</fullName>
    </submittedName>
</protein>
<dbReference type="Proteomes" id="UP000294200">
    <property type="component" value="Unassembled WGS sequence"/>
</dbReference>
<dbReference type="InterPro" id="IPR045664">
    <property type="entry name" value="DUF6387"/>
</dbReference>
<gene>
    <name evidence="1" type="ORF">BZM27_47940</name>
</gene>
<organism evidence="1 2">
    <name type="scientific">Paraburkholderia steynii</name>
    <dbReference type="NCBI Taxonomy" id="1245441"/>
    <lineage>
        <taxon>Bacteria</taxon>
        <taxon>Pseudomonadati</taxon>
        <taxon>Pseudomonadota</taxon>
        <taxon>Betaproteobacteria</taxon>
        <taxon>Burkholderiales</taxon>
        <taxon>Burkholderiaceae</taxon>
        <taxon>Paraburkholderia</taxon>
    </lineage>
</organism>
<feature type="non-terminal residue" evidence="1">
    <location>
        <position position="1"/>
    </location>
</feature>
<sequence>STSYAATKMLRRFVGKSQLQEGESLFRPFTGEVWEASGANAALVYQGRTELDPYYGGSIISDVMGIEYARPLLDSRDEETSPLIDLITKASSMWDEDLTEDQHDEAVRAHTKLSKTPLWKLHREQRSFNDRFWINVNLGADDKQLMKEFQAWLRATRKAAGGPRLVKPFDGDDFADWHAKRILPYIDLTSWATVRGGDIDLTLLGYLLFPDEPLRENMRSVEPMIRRTIAPAARALLNGEAISALNAQARKR</sequence>
<dbReference type="EMBL" id="MWML01000392">
    <property type="protein sequence ID" value="TCG03504.1"/>
    <property type="molecule type" value="Genomic_DNA"/>
</dbReference>
<accession>A0A4R0X0Z9</accession>
<name>A0A4R0X0Z9_9BURK</name>
<dbReference type="AlphaFoldDB" id="A0A4R0X0Z9"/>
<proteinExistence type="predicted"/>
<comment type="caution">
    <text evidence="1">The sequence shown here is derived from an EMBL/GenBank/DDBJ whole genome shotgun (WGS) entry which is preliminary data.</text>
</comment>
<dbReference type="Pfam" id="PF19924">
    <property type="entry name" value="DUF6387"/>
    <property type="match status" value="1"/>
</dbReference>
<evidence type="ECO:0000313" key="2">
    <source>
        <dbReference type="Proteomes" id="UP000294200"/>
    </source>
</evidence>